<keyword evidence="16" id="KW-1185">Reference proteome</keyword>
<dbReference type="PANTHER" id="PTHR43313:SF2">
    <property type="entry name" value="11-BETA-HYDROXYSTEROID DEHYDROGENASE TYPE 2"/>
    <property type="match status" value="1"/>
</dbReference>
<dbReference type="PRINTS" id="PR00081">
    <property type="entry name" value="GDHRDH"/>
</dbReference>
<comment type="pathway">
    <text evidence="1">Steroid metabolism.</text>
</comment>
<dbReference type="Ensembl" id="ENSBGRT00000049637.1">
    <property type="protein sequence ID" value="ENSBGRP00000042816.1"/>
    <property type="gene ID" value="ENSBGRG00000026764.1"/>
</dbReference>
<evidence type="ECO:0000256" key="12">
    <source>
        <dbReference type="ARBA" id="ARBA00048218"/>
    </source>
</evidence>
<reference evidence="15" key="2">
    <citation type="submission" date="2025-08" db="UniProtKB">
        <authorList>
            <consortium name="Ensembl"/>
        </authorList>
    </citation>
    <scope>IDENTIFICATION</scope>
</reference>
<comment type="catalytic activity">
    <reaction evidence="11">
        <text>an 11beta-hydroxysteroid + NAD(+) = an 11-oxosteroid + NADH + H(+)</text>
        <dbReference type="Rhea" id="RHEA:53116"/>
        <dbReference type="ChEBI" id="CHEBI:15378"/>
        <dbReference type="ChEBI" id="CHEBI:35346"/>
        <dbReference type="ChEBI" id="CHEBI:47787"/>
        <dbReference type="ChEBI" id="CHEBI:57540"/>
        <dbReference type="ChEBI" id="CHEBI:57945"/>
    </reaction>
    <physiologicalReaction direction="left-to-right" evidence="11">
        <dbReference type="Rhea" id="RHEA:53117"/>
    </physiologicalReaction>
</comment>
<evidence type="ECO:0000256" key="1">
    <source>
        <dbReference type="ARBA" id="ARBA00004854"/>
    </source>
</evidence>
<dbReference type="InterPro" id="IPR036291">
    <property type="entry name" value="NAD(P)-bd_dom_sf"/>
</dbReference>
<evidence type="ECO:0000256" key="6">
    <source>
        <dbReference type="ARBA" id="ARBA00038584"/>
    </source>
</evidence>
<evidence type="ECO:0000313" key="16">
    <source>
        <dbReference type="Proteomes" id="UP000694520"/>
    </source>
</evidence>
<evidence type="ECO:0000313" key="15">
    <source>
        <dbReference type="Ensembl" id="ENSBGRP00000042816.1"/>
    </source>
</evidence>
<dbReference type="PANTHER" id="PTHR43313">
    <property type="entry name" value="SHORT-CHAIN DEHYDROGENASE/REDUCTASE FAMILY 9C"/>
    <property type="match status" value="1"/>
</dbReference>
<evidence type="ECO:0000256" key="8">
    <source>
        <dbReference type="ARBA" id="ARBA00041540"/>
    </source>
</evidence>
<keyword evidence="3" id="KW-0560">Oxidoreductase</keyword>
<proteinExistence type="inferred from homology"/>
<dbReference type="AlphaFoldDB" id="A0A8C0ALJ1"/>
<evidence type="ECO:0000256" key="9">
    <source>
        <dbReference type="ARBA" id="ARBA00042028"/>
    </source>
</evidence>
<comment type="catalytic activity">
    <reaction evidence="10">
        <text>11beta-hydroxyandrost-4-ene-3,17-dione + NAD(+) = androst-4-ene-3,11,17-trione + NADH + H(+)</text>
        <dbReference type="Rhea" id="RHEA:69408"/>
        <dbReference type="ChEBI" id="CHEBI:2495"/>
        <dbReference type="ChEBI" id="CHEBI:15378"/>
        <dbReference type="ChEBI" id="CHEBI:27967"/>
        <dbReference type="ChEBI" id="CHEBI:57540"/>
        <dbReference type="ChEBI" id="CHEBI:57945"/>
    </reaction>
    <physiologicalReaction direction="left-to-right" evidence="10">
        <dbReference type="Rhea" id="RHEA:69409"/>
    </physiologicalReaction>
</comment>
<dbReference type="SUPFAM" id="SSF51735">
    <property type="entry name" value="NAD(P)-binding Rossmann-fold domains"/>
    <property type="match status" value="1"/>
</dbReference>
<dbReference type="GO" id="GO:0007565">
    <property type="term" value="P:female pregnancy"/>
    <property type="evidence" value="ECO:0007669"/>
    <property type="project" value="Ensembl"/>
</dbReference>
<keyword evidence="5" id="KW-0753">Steroid metabolism</keyword>
<comment type="similarity">
    <text evidence="2">Belongs to the short-chain dehydrogenases/reductases (SDR) family.</text>
</comment>
<evidence type="ECO:0000256" key="11">
    <source>
        <dbReference type="ARBA" id="ARBA00047817"/>
    </source>
</evidence>
<dbReference type="Pfam" id="PF00106">
    <property type="entry name" value="adh_short"/>
    <property type="match status" value="1"/>
</dbReference>
<dbReference type="Proteomes" id="UP000694520">
    <property type="component" value="Chromosome 20"/>
</dbReference>
<accession>A0A8C0ALJ1</accession>
<sequence length="451" mass="48354">MESWPWPSGGAWLLVAARALLQLLRADLRLGRPLLAALALLAALDWLCQRLLPPLAALAVLAATGWIVLSRLARPQRLPVATRAVLITGCDSGFGNATAKKLDAMGFTVLATVLDLNSPGALELRACCSSRLKLLQMDLTKPADISRVLEFTKVHTASTGLWGLVNNAGQNIFVADAELCPVATFRTCMEVNFFGALEMTKGLLPLLRRSSGRIVTVSSPAGDMPFPCLAAYGTSKAALALLMGNFSCELLPWGVKVSIIQPACFKTESVKDVHQWEERKQQLLATLPQELLQAHGEDYIEHLNGQFLHSLSQALPDLSPVVDAITDALLAAQPRRYYPGHGLGLILHPLLPARGSAAAFPAVLLHQSLCAKSTTGWPAWPYLCRDIAQDQGPRRILLPLPSEQVTCRAAPAEEVPCALAPPPGILTPRSALEPGPKDPTPCTADATGQAW</sequence>
<comment type="catalytic activity">
    <reaction evidence="12">
        <text>11beta,17beta-dihydroxyandrost-4-ene-3-one + NAD(+) = 17beta-hydroxyandrost-4-ene-3,11-dione + NADH + H(+)</text>
        <dbReference type="Rhea" id="RHEA:69368"/>
        <dbReference type="ChEBI" id="CHEBI:15378"/>
        <dbReference type="ChEBI" id="CHEBI:34133"/>
        <dbReference type="ChEBI" id="CHEBI:57540"/>
        <dbReference type="ChEBI" id="CHEBI:57945"/>
        <dbReference type="ChEBI" id="CHEBI:81481"/>
    </reaction>
    <physiologicalReaction direction="left-to-right" evidence="12">
        <dbReference type="Rhea" id="RHEA:69369"/>
    </physiologicalReaction>
</comment>
<organism evidence="15 16">
    <name type="scientific">Bos mutus grunniens</name>
    <name type="common">Wild yak</name>
    <name type="synonym">Bos grunniens</name>
    <dbReference type="NCBI Taxonomy" id="30521"/>
    <lineage>
        <taxon>Eukaryota</taxon>
        <taxon>Metazoa</taxon>
        <taxon>Chordata</taxon>
        <taxon>Craniata</taxon>
        <taxon>Vertebrata</taxon>
        <taxon>Euteleostomi</taxon>
        <taxon>Mammalia</taxon>
        <taxon>Eutheria</taxon>
        <taxon>Laurasiatheria</taxon>
        <taxon>Artiodactyla</taxon>
        <taxon>Ruminantia</taxon>
        <taxon>Pecora</taxon>
        <taxon>Bovidae</taxon>
        <taxon>Bovinae</taxon>
        <taxon>Bos</taxon>
    </lineage>
</organism>
<comment type="catalytic activity">
    <reaction evidence="13">
        <text>corticosterone + NAD(+) = 11-dehydrocorticosterone + NADH + H(+)</text>
        <dbReference type="Rhea" id="RHEA:42204"/>
        <dbReference type="ChEBI" id="CHEBI:15378"/>
        <dbReference type="ChEBI" id="CHEBI:16827"/>
        <dbReference type="ChEBI" id="CHEBI:57540"/>
        <dbReference type="ChEBI" id="CHEBI:57945"/>
        <dbReference type="ChEBI" id="CHEBI:78600"/>
    </reaction>
    <physiologicalReaction direction="left-to-right" evidence="13">
        <dbReference type="Rhea" id="RHEA:42205"/>
    </physiologicalReaction>
</comment>
<evidence type="ECO:0000256" key="4">
    <source>
        <dbReference type="ARBA" id="ARBA00023098"/>
    </source>
</evidence>
<name>A0A8C0ALJ1_BOSMU</name>
<gene>
    <name evidence="15" type="primary">HSD11B2</name>
</gene>
<feature type="region of interest" description="Disordered" evidence="14">
    <location>
        <begin position="427"/>
        <end position="451"/>
    </location>
</feature>
<keyword evidence="4" id="KW-0443">Lipid metabolism</keyword>
<dbReference type="GO" id="GO:0070523">
    <property type="term" value="F:11-beta-hydroxysteroid dehydrogenase (NAD+) activity"/>
    <property type="evidence" value="ECO:0007669"/>
    <property type="project" value="Ensembl"/>
</dbReference>
<evidence type="ECO:0000256" key="2">
    <source>
        <dbReference type="ARBA" id="ARBA00006484"/>
    </source>
</evidence>
<evidence type="ECO:0000256" key="5">
    <source>
        <dbReference type="ARBA" id="ARBA00023221"/>
    </source>
</evidence>
<evidence type="ECO:0000256" key="10">
    <source>
        <dbReference type="ARBA" id="ARBA00047650"/>
    </source>
</evidence>
<dbReference type="Gene3D" id="3.40.50.720">
    <property type="entry name" value="NAD(P)-binding Rossmann-like Domain"/>
    <property type="match status" value="1"/>
</dbReference>
<dbReference type="GO" id="GO:0034650">
    <property type="term" value="P:cortisol metabolic process"/>
    <property type="evidence" value="ECO:0007669"/>
    <property type="project" value="Ensembl"/>
</dbReference>
<dbReference type="InterPro" id="IPR020904">
    <property type="entry name" value="Sc_DH/Rdtase_CS"/>
</dbReference>
<evidence type="ECO:0000256" key="3">
    <source>
        <dbReference type="ARBA" id="ARBA00023002"/>
    </source>
</evidence>
<dbReference type="InterPro" id="IPR002347">
    <property type="entry name" value="SDR_fam"/>
</dbReference>
<comment type="subunit">
    <text evidence="6">Interacts with ligand-free cytoplasmic NR3C2.</text>
</comment>
<dbReference type="GeneTree" id="ENSGT00940000159716"/>
<evidence type="ECO:0000256" key="14">
    <source>
        <dbReference type="SAM" id="MobiDB-lite"/>
    </source>
</evidence>
<reference evidence="15" key="1">
    <citation type="submission" date="2019-05" db="EMBL/GenBank/DDBJ databases">
        <authorList>
            <person name="Zhang S."/>
            <person name="Liu J."/>
        </authorList>
    </citation>
    <scope>NUCLEOTIDE SEQUENCE [LARGE SCALE GENOMIC DNA]</scope>
</reference>
<protein>
    <recommendedName>
        <fullName evidence="7">11-beta-hydroxysteroid dehydrogenase type 2</fullName>
    </recommendedName>
    <alternativeName>
        <fullName evidence="8">Corticosteroid 11-beta-dehydrogenase isozyme 2</fullName>
    </alternativeName>
    <alternativeName>
        <fullName evidence="9">NAD-dependent 11-beta-hydroxysteroid dehydrogenase</fullName>
    </alternativeName>
</protein>
<reference evidence="15" key="3">
    <citation type="submission" date="2025-09" db="UniProtKB">
        <authorList>
            <consortium name="Ensembl"/>
        </authorList>
    </citation>
    <scope>IDENTIFICATION</scope>
</reference>
<evidence type="ECO:0000256" key="13">
    <source>
        <dbReference type="ARBA" id="ARBA00048774"/>
    </source>
</evidence>
<dbReference type="PROSITE" id="PS00061">
    <property type="entry name" value="ADH_SHORT"/>
    <property type="match status" value="1"/>
</dbReference>
<evidence type="ECO:0000256" key="7">
    <source>
        <dbReference type="ARBA" id="ARBA00040320"/>
    </source>
</evidence>